<keyword evidence="2" id="KW-1185">Reference proteome</keyword>
<gene>
    <name evidence="1" type="ORF">CLV37_10275</name>
</gene>
<evidence type="ECO:0000313" key="2">
    <source>
        <dbReference type="Proteomes" id="UP000238083"/>
    </source>
</evidence>
<proteinExistence type="predicted"/>
<dbReference type="AlphaFoldDB" id="A0A2T0R7H7"/>
<dbReference type="Gene3D" id="2.60.40.20">
    <property type="entry name" value="Alpha-amylase inhibitor"/>
    <property type="match status" value="1"/>
</dbReference>
<name>A0A2T0R7H7_9ACTN</name>
<protein>
    <submittedName>
        <fullName evidence="1">Uncharacterized protein</fullName>
    </submittedName>
</protein>
<sequence>MRNDCQATLHIKADIAGGNDGYCSVKKPGETYFYAFRGYAGLNYAYARGPITC</sequence>
<accession>A0A2T0R7H7</accession>
<dbReference type="EMBL" id="PVZF01000002">
    <property type="protein sequence ID" value="PRY17117.1"/>
    <property type="molecule type" value="Genomic_DNA"/>
</dbReference>
<evidence type="ECO:0000313" key="1">
    <source>
        <dbReference type="EMBL" id="PRY17117.1"/>
    </source>
</evidence>
<comment type="caution">
    <text evidence="1">The sequence shown here is derived from an EMBL/GenBank/DDBJ whole genome shotgun (WGS) entry which is preliminary data.</text>
</comment>
<dbReference type="InterPro" id="IPR036379">
    <property type="entry name" value="A-amylase_inhib_sf"/>
</dbReference>
<reference evidence="1 2" key="1">
    <citation type="submission" date="2018-03" db="EMBL/GenBank/DDBJ databases">
        <title>Genomic Encyclopedia of Archaeal and Bacterial Type Strains, Phase II (KMG-II): from individual species to whole genera.</title>
        <authorList>
            <person name="Goeker M."/>
        </authorList>
    </citation>
    <scope>NUCLEOTIDE SEQUENCE [LARGE SCALE GENOMIC DNA]</scope>
    <source>
        <strain evidence="1 2">DSM 19711</strain>
    </source>
</reference>
<dbReference type="Proteomes" id="UP000238083">
    <property type="component" value="Unassembled WGS sequence"/>
</dbReference>
<dbReference type="GO" id="GO:0015066">
    <property type="term" value="F:alpha-amylase inhibitor activity"/>
    <property type="evidence" value="ECO:0007669"/>
    <property type="project" value="InterPro"/>
</dbReference>
<organism evidence="1 2">
    <name type="scientific">Kineococcus rhizosphaerae</name>
    <dbReference type="NCBI Taxonomy" id="559628"/>
    <lineage>
        <taxon>Bacteria</taxon>
        <taxon>Bacillati</taxon>
        <taxon>Actinomycetota</taxon>
        <taxon>Actinomycetes</taxon>
        <taxon>Kineosporiales</taxon>
        <taxon>Kineosporiaceae</taxon>
        <taxon>Kineococcus</taxon>
    </lineage>
</organism>